<dbReference type="GO" id="GO:0022857">
    <property type="term" value="F:transmembrane transporter activity"/>
    <property type="evidence" value="ECO:0007669"/>
    <property type="project" value="InterPro"/>
</dbReference>
<feature type="transmembrane region" description="Helical" evidence="8">
    <location>
        <begin position="503"/>
        <end position="524"/>
    </location>
</feature>
<comment type="subcellular location">
    <subcellularLocation>
        <location evidence="1">Endomembrane system</location>
        <topology evidence="1">Multi-pass membrane protein</topology>
    </subcellularLocation>
</comment>
<dbReference type="AlphaFoldDB" id="A0A0D6ET54"/>
<evidence type="ECO:0000256" key="1">
    <source>
        <dbReference type="ARBA" id="ARBA00004127"/>
    </source>
</evidence>
<dbReference type="SUPFAM" id="SSF103473">
    <property type="entry name" value="MFS general substrate transporter"/>
    <property type="match status" value="1"/>
</dbReference>
<feature type="transmembrane region" description="Helical" evidence="8">
    <location>
        <begin position="264"/>
        <end position="286"/>
    </location>
</feature>
<evidence type="ECO:0000256" key="7">
    <source>
        <dbReference type="SAM" id="MobiDB-lite"/>
    </source>
</evidence>
<feature type="region of interest" description="Disordered" evidence="7">
    <location>
        <begin position="1"/>
        <end position="87"/>
    </location>
</feature>
<dbReference type="GO" id="GO:0012505">
    <property type="term" value="C:endomembrane system"/>
    <property type="evidence" value="ECO:0007669"/>
    <property type="project" value="UniProtKB-SubCell"/>
</dbReference>
<dbReference type="InterPro" id="IPR051788">
    <property type="entry name" value="MFS_Transporter"/>
</dbReference>
<gene>
    <name evidence="10" type="primary">SPOSA6832_04601</name>
</gene>
<evidence type="ECO:0000256" key="2">
    <source>
        <dbReference type="ARBA" id="ARBA00008335"/>
    </source>
</evidence>
<comment type="similarity">
    <text evidence="2">Belongs to the major facilitator superfamily.</text>
</comment>
<proteinExistence type="inferred from homology"/>
<dbReference type="OrthoDB" id="413079at2759"/>
<accession>A0A0D6ET54</accession>
<keyword evidence="5 8" id="KW-1133">Transmembrane helix</keyword>
<dbReference type="PROSITE" id="PS50850">
    <property type="entry name" value="MFS"/>
    <property type="match status" value="1"/>
</dbReference>
<dbReference type="PANTHER" id="PTHR23514">
    <property type="entry name" value="BYPASS OF STOP CODON PROTEIN 6"/>
    <property type="match status" value="1"/>
</dbReference>
<sequence length="593" mass="63110">MQLPSPPTAAYLASSTAAPLPTPPDSTVASPFGSTPPSPRAQEHSLAYPLSPAEQPSTVSSSAAASRSASRSKDPLFKRRRTAAGGRGPAWPWGWVQGLFKGEKDEEIELRESRRRRLSIGQVEAALEAERRRTRETVAELARTPSRQSVPLSQVEGRKYWLTKEKAQLAVAFAMVGLVGMNDSATGANLDSMQAFYGVTYDKISIASPYVARRCSNTAGYFVSSVSASFLAHHLGLNYSLLIASAAMCTGCITLSVAPPFAAFIIALAVLGFGSGMYDACLTTVVSHEEDGVLMSCMYACFGVGAMFSPLIIGGFIDRGWSWNRYYYAPLSLSIFLAILGCLVFRTCTFGLLALSTMVLTLFSADEAPPDESHDVPVSVGGAEVEGEVIHGRARTSAQERMKRALKIRAVWAGFFLIMLAFGSSDTLSAWIVSFMVTKRNSPEAASRYQLAGLWGGIAFGRVVLAFVLGNRLGERSFSIIMLAAASAFLGVIWAVQNFVVDAVAMVLVGFFFGPVTPKVLSVVGSRVPPSLKSSVMSLTIGLGLIGSSVGPLLFGVVAGHGGLASLPAVLIGTSVITMGAWCLVPKNRRRED</sequence>
<feature type="compositionally biased region" description="Low complexity" evidence="7">
    <location>
        <begin position="60"/>
        <end position="69"/>
    </location>
</feature>
<organism evidence="10 11">
    <name type="scientific">Sporidiobolus salmonicolor</name>
    <name type="common">Yeast-like fungus</name>
    <name type="synonym">Sporobolomyces salmonicolor</name>
    <dbReference type="NCBI Taxonomy" id="5005"/>
    <lineage>
        <taxon>Eukaryota</taxon>
        <taxon>Fungi</taxon>
        <taxon>Dikarya</taxon>
        <taxon>Basidiomycota</taxon>
        <taxon>Pucciniomycotina</taxon>
        <taxon>Microbotryomycetes</taxon>
        <taxon>Sporidiobolales</taxon>
        <taxon>Sporidiobolaceae</taxon>
        <taxon>Sporobolomyces</taxon>
    </lineage>
</organism>
<evidence type="ECO:0000313" key="11">
    <source>
        <dbReference type="Proteomes" id="UP000243876"/>
    </source>
</evidence>
<evidence type="ECO:0000256" key="5">
    <source>
        <dbReference type="ARBA" id="ARBA00022989"/>
    </source>
</evidence>
<evidence type="ECO:0000256" key="6">
    <source>
        <dbReference type="ARBA" id="ARBA00023136"/>
    </source>
</evidence>
<dbReference type="GO" id="GO:0016020">
    <property type="term" value="C:membrane"/>
    <property type="evidence" value="ECO:0007669"/>
    <property type="project" value="TreeGrafter"/>
</dbReference>
<feature type="transmembrane region" description="Helical" evidence="8">
    <location>
        <begin position="452"/>
        <end position="470"/>
    </location>
</feature>
<feature type="domain" description="Major facilitator superfamily (MFS) profile" evidence="9">
    <location>
        <begin position="168"/>
        <end position="589"/>
    </location>
</feature>
<feature type="transmembrane region" description="Helical" evidence="8">
    <location>
        <begin position="536"/>
        <end position="559"/>
    </location>
</feature>
<evidence type="ECO:0000256" key="4">
    <source>
        <dbReference type="ARBA" id="ARBA00022692"/>
    </source>
</evidence>
<evidence type="ECO:0000256" key="3">
    <source>
        <dbReference type="ARBA" id="ARBA00022448"/>
    </source>
</evidence>
<dbReference type="InterPro" id="IPR011701">
    <property type="entry name" value="MFS"/>
</dbReference>
<feature type="transmembrane region" description="Helical" evidence="8">
    <location>
        <begin position="410"/>
        <end position="432"/>
    </location>
</feature>
<keyword evidence="11" id="KW-1185">Reference proteome</keyword>
<dbReference type="Proteomes" id="UP000243876">
    <property type="component" value="Unassembled WGS sequence"/>
</dbReference>
<dbReference type="EMBL" id="CENE01000034">
    <property type="protein sequence ID" value="CEQ42750.1"/>
    <property type="molecule type" value="Genomic_DNA"/>
</dbReference>
<reference evidence="11" key="1">
    <citation type="submission" date="2015-02" db="EMBL/GenBank/DDBJ databases">
        <authorList>
            <person name="Gon?alves P."/>
        </authorList>
    </citation>
    <scope>NUCLEOTIDE SEQUENCE [LARGE SCALE GENOMIC DNA]</scope>
</reference>
<feature type="transmembrane region" description="Helical" evidence="8">
    <location>
        <begin position="477"/>
        <end position="497"/>
    </location>
</feature>
<evidence type="ECO:0000313" key="10">
    <source>
        <dbReference type="EMBL" id="CEQ42750.1"/>
    </source>
</evidence>
<evidence type="ECO:0000259" key="9">
    <source>
        <dbReference type="PROSITE" id="PS50850"/>
    </source>
</evidence>
<evidence type="ECO:0000256" key="8">
    <source>
        <dbReference type="SAM" id="Phobius"/>
    </source>
</evidence>
<dbReference type="Gene3D" id="1.20.1250.20">
    <property type="entry name" value="MFS general substrate transporter like domains"/>
    <property type="match status" value="1"/>
</dbReference>
<keyword evidence="6 8" id="KW-0472">Membrane</keyword>
<dbReference type="PANTHER" id="PTHR23514:SF3">
    <property type="entry name" value="BYPASS OF STOP CODON PROTEIN 6"/>
    <property type="match status" value="1"/>
</dbReference>
<keyword evidence="4 8" id="KW-0812">Transmembrane</keyword>
<keyword evidence="3" id="KW-0813">Transport</keyword>
<feature type="transmembrane region" description="Helical" evidence="8">
    <location>
        <begin position="333"/>
        <end position="355"/>
    </location>
</feature>
<dbReference type="InterPro" id="IPR036259">
    <property type="entry name" value="MFS_trans_sf"/>
</dbReference>
<name>A0A0D6ET54_SPOSA</name>
<protein>
    <submittedName>
        <fullName evidence="10">SPOSA6832_04601-mRNA-1:cds</fullName>
    </submittedName>
</protein>
<feature type="transmembrane region" description="Helical" evidence="8">
    <location>
        <begin position="293"/>
        <end position="313"/>
    </location>
</feature>
<dbReference type="Pfam" id="PF07690">
    <property type="entry name" value="MFS_1"/>
    <property type="match status" value="1"/>
</dbReference>
<dbReference type="InterPro" id="IPR020846">
    <property type="entry name" value="MFS_dom"/>
</dbReference>
<feature type="transmembrane region" description="Helical" evidence="8">
    <location>
        <begin position="565"/>
        <end position="585"/>
    </location>
</feature>